<comment type="caution">
    <text evidence="1">The sequence shown here is derived from an EMBL/GenBank/DDBJ whole genome shotgun (WGS) entry which is preliminary data.</text>
</comment>
<dbReference type="EMBL" id="BARU01036372">
    <property type="protein sequence ID" value="GAH89413.1"/>
    <property type="molecule type" value="Genomic_DNA"/>
</dbReference>
<reference evidence="1" key="1">
    <citation type="journal article" date="2014" name="Front. Microbiol.">
        <title>High frequency of phylogenetically diverse reductive dehalogenase-homologous genes in deep subseafloor sedimentary metagenomes.</title>
        <authorList>
            <person name="Kawai M."/>
            <person name="Futagami T."/>
            <person name="Toyoda A."/>
            <person name="Takaki Y."/>
            <person name="Nishi S."/>
            <person name="Hori S."/>
            <person name="Arai W."/>
            <person name="Tsubouchi T."/>
            <person name="Morono Y."/>
            <person name="Uchiyama I."/>
            <person name="Ito T."/>
            <person name="Fujiyama A."/>
            <person name="Inagaki F."/>
            <person name="Takami H."/>
        </authorList>
    </citation>
    <scope>NUCLEOTIDE SEQUENCE</scope>
    <source>
        <strain evidence="1">Expedition CK06-06</strain>
    </source>
</reference>
<accession>X1L5H2</accession>
<dbReference type="AlphaFoldDB" id="X1L5H2"/>
<sequence length="88" mass="10300">MLYEIDTIYCSRCQRYVNVFDAENEEFSTKEIICTDCGKILMVIRSSFQSRNDSKFLLKSLDKHIIQENIKTGKSQKMREFFSKSGAL</sequence>
<protein>
    <submittedName>
        <fullName evidence="1">Uncharacterized protein</fullName>
    </submittedName>
</protein>
<organism evidence="1">
    <name type="scientific">marine sediment metagenome</name>
    <dbReference type="NCBI Taxonomy" id="412755"/>
    <lineage>
        <taxon>unclassified sequences</taxon>
        <taxon>metagenomes</taxon>
        <taxon>ecological metagenomes</taxon>
    </lineage>
</organism>
<evidence type="ECO:0000313" key="1">
    <source>
        <dbReference type="EMBL" id="GAH89413.1"/>
    </source>
</evidence>
<name>X1L5H2_9ZZZZ</name>
<proteinExistence type="predicted"/>
<gene>
    <name evidence="1" type="ORF">S03H2_56800</name>
</gene>